<evidence type="ECO:0000313" key="1">
    <source>
        <dbReference type="EMBL" id="CAF4936232.1"/>
    </source>
</evidence>
<gene>
    <name evidence="1" type="ORF">SMN809_LOCUS53422</name>
</gene>
<organism evidence="1 2">
    <name type="scientific">Rotaria magnacalcarata</name>
    <dbReference type="NCBI Taxonomy" id="392030"/>
    <lineage>
        <taxon>Eukaryota</taxon>
        <taxon>Metazoa</taxon>
        <taxon>Spiralia</taxon>
        <taxon>Gnathifera</taxon>
        <taxon>Rotifera</taxon>
        <taxon>Eurotatoria</taxon>
        <taxon>Bdelloidea</taxon>
        <taxon>Philodinida</taxon>
        <taxon>Philodinidae</taxon>
        <taxon>Rotaria</taxon>
    </lineage>
</organism>
<protein>
    <submittedName>
        <fullName evidence="1">Uncharacterized protein</fullName>
    </submittedName>
</protein>
<sequence>KATVYVKWFPNINDTVECQRFEQLLGEFNDDQLSSTSVVSCTTTVSLSPHKAAPQAAVLNYLKSSRYARLNLDFTGHTIV</sequence>
<dbReference type="EMBL" id="CAJOBI010183737">
    <property type="protein sequence ID" value="CAF4936232.1"/>
    <property type="molecule type" value="Genomic_DNA"/>
</dbReference>
<evidence type="ECO:0000313" key="2">
    <source>
        <dbReference type="Proteomes" id="UP000676336"/>
    </source>
</evidence>
<reference evidence="1" key="1">
    <citation type="submission" date="2021-02" db="EMBL/GenBank/DDBJ databases">
        <authorList>
            <person name="Nowell W R."/>
        </authorList>
    </citation>
    <scope>NUCLEOTIDE SEQUENCE</scope>
</reference>
<feature type="non-terminal residue" evidence="1">
    <location>
        <position position="80"/>
    </location>
</feature>
<comment type="caution">
    <text evidence="1">The sequence shown here is derived from an EMBL/GenBank/DDBJ whole genome shotgun (WGS) entry which is preliminary data.</text>
</comment>
<name>A0A8S3CM04_9BILA</name>
<feature type="non-terminal residue" evidence="1">
    <location>
        <position position="1"/>
    </location>
</feature>
<dbReference type="Proteomes" id="UP000676336">
    <property type="component" value="Unassembled WGS sequence"/>
</dbReference>
<accession>A0A8S3CM04</accession>
<dbReference type="AlphaFoldDB" id="A0A8S3CM04"/>
<proteinExistence type="predicted"/>